<dbReference type="PANTHER" id="PTHR45618">
    <property type="entry name" value="MITOCHONDRIAL DICARBOXYLATE CARRIER-RELATED"/>
    <property type="match status" value="1"/>
</dbReference>
<evidence type="ECO:0000313" key="13">
    <source>
        <dbReference type="EMBL" id="CRZ24582.1"/>
    </source>
</evidence>
<dbReference type="InterPro" id="IPR050391">
    <property type="entry name" value="Mito_Metabolite_Transporter"/>
</dbReference>
<keyword evidence="9 10" id="KW-0472">Membrane</keyword>
<feature type="repeat" description="Solcar" evidence="10">
    <location>
        <begin position="197"/>
        <end position="289"/>
    </location>
</feature>
<evidence type="ECO:0000256" key="4">
    <source>
        <dbReference type="ARBA" id="ARBA00022692"/>
    </source>
</evidence>
<dbReference type="EMBL" id="LN856966">
    <property type="protein sequence ID" value="CRZ24582.1"/>
    <property type="molecule type" value="Genomic_DNA"/>
</dbReference>
<protein>
    <submittedName>
        <fullName evidence="13">BMA-UCP-4</fullName>
    </submittedName>
</protein>
<evidence type="ECO:0000256" key="5">
    <source>
        <dbReference type="ARBA" id="ARBA00022737"/>
    </source>
</evidence>
<dbReference type="Pfam" id="PF00153">
    <property type="entry name" value="Mito_carr"/>
    <property type="match status" value="3"/>
</dbReference>
<name>A0A1I9GD41_BRUMA</name>
<feature type="repeat" description="Solcar" evidence="10">
    <location>
        <begin position="297"/>
        <end position="389"/>
    </location>
</feature>
<feature type="signal peptide" evidence="12">
    <location>
        <begin position="1"/>
        <end position="18"/>
    </location>
</feature>
<comment type="subcellular location">
    <subcellularLocation>
        <location evidence="1">Mitochondrion inner membrane</location>
        <topology evidence="1">Multi-pass membrane protein</topology>
    </subcellularLocation>
</comment>
<evidence type="ECO:0000256" key="6">
    <source>
        <dbReference type="ARBA" id="ARBA00022792"/>
    </source>
</evidence>
<proteinExistence type="inferred from homology"/>
<evidence type="ECO:0000256" key="12">
    <source>
        <dbReference type="SAM" id="SignalP"/>
    </source>
</evidence>
<keyword evidence="5" id="KW-0677">Repeat</keyword>
<sequence>MTTLITTTLLSLFASADALEVVWEKLAGLSKAAIYAGGSMFSVDFDGGAFLRLESSSTCAEVGDEFWLLIGQMDVDEHQMNSSLTMRAIGSKYVLSCCASFVAESVTYPLDVIKTRLQMLPNRMEITKSDLQPPTMLRTTWHICKIGSLSLKSENFRSLFSGLTPAIYRHLIYTGFRMGIYETMRFAIFDKEKQKIFPIWQSAICGLVSGAVAQFLASPTDLIKVQMQAKRLRKSDNVQPRFPNSYHVFVVLYKSNGFTGLWTGWLPNTQRAALLNMADLATYDFTKHWLIAKGCLDNYYTHFIASLVSGMAAAVISTPADVVKTRIMVQLRSSDEKLTHQYKGSYDCLKRICREEGFFALYKGFVPSYVRSAPWSLVFWITYERMRQIFDISGF</sequence>
<evidence type="ECO:0000256" key="9">
    <source>
        <dbReference type="ARBA" id="ARBA00023136"/>
    </source>
</evidence>
<dbReference type="Gene3D" id="1.50.40.10">
    <property type="entry name" value="Mitochondrial carrier domain"/>
    <property type="match status" value="1"/>
</dbReference>
<dbReference type="OMA" id="KGFIPYW"/>
<reference evidence="13" key="1">
    <citation type="journal article" date="2007" name="Science">
        <title>Draft genome of the filarial nematode parasite Brugia malayi.</title>
        <authorList>
            <person name="Ghedin E."/>
            <person name="Wang S."/>
            <person name="Spiro D."/>
            <person name="Caler E."/>
            <person name="Zhao Q."/>
            <person name="Crabtree J."/>
            <person name="Allen J.E."/>
            <person name="Delcher A.L."/>
            <person name="Guiliano D.B."/>
            <person name="Miranda-Saavedra D."/>
            <person name="Angiuoli S.V."/>
            <person name="Creasy T."/>
            <person name="Amedeo P."/>
            <person name="Haas B."/>
            <person name="El-Sayed N.M."/>
            <person name="Wortman J.R."/>
            <person name="Feldblyum T."/>
            <person name="Tallon L."/>
            <person name="Schatz M."/>
            <person name="Shumway M."/>
            <person name="Koo H."/>
            <person name="Salzberg S.L."/>
            <person name="Schobel S."/>
            <person name="Pertea M."/>
            <person name="Pop M."/>
            <person name="White O."/>
            <person name="Barton G.J."/>
            <person name="Carlow C.K."/>
            <person name="Crawford M.J."/>
            <person name="Daub J."/>
            <person name="Dimmic M.W."/>
            <person name="Estes C.F."/>
            <person name="Foster J.M."/>
            <person name="Ganatra M."/>
            <person name="Gregory W.F."/>
            <person name="Johnson N.M."/>
            <person name="Jin J."/>
            <person name="Komuniecki R."/>
            <person name="Korf I."/>
            <person name="Kumar S."/>
            <person name="Laney S."/>
            <person name="Li B.W."/>
            <person name="Li W."/>
            <person name="Lindblom T.H."/>
            <person name="Lustigman S."/>
            <person name="Ma D."/>
            <person name="Maina C.V."/>
            <person name="Martin D.M."/>
            <person name="McCarter J.P."/>
            <person name="McReynolds L."/>
            <person name="Mitreva M."/>
            <person name="Nutman T.B."/>
            <person name="Parkinson J."/>
            <person name="Peregrin-Alvarez J.M."/>
            <person name="Poole C."/>
            <person name="Ren Q."/>
            <person name="Saunders L."/>
            <person name="Sluder A.E."/>
            <person name="Smith K."/>
            <person name="Stanke M."/>
            <person name="Unnasch T.R."/>
            <person name="Ware J."/>
            <person name="Wei A.D."/>
            <person name="Weil G."/>
            <person name="Williams D.J."/>
            <person name="Zhang Y."/>
            <person name="Williams S.A."/>
            <person name="Fraser-Liggett C."/>
            <person name="Slatko B."/>
            <person name="Blaxter M.L."/>
            <person name="Scott A.L."/>
        </authorList>
    </citation>
    <scope>NUCLEOTIDE SEQUENCE</scope>
    <source>
        <strain evidence="13">FR3</strain>
    </source>
</reference>
<feature type="chain" id="PRO_5009328435" evidence="12">
    <location>
        <begin position="19"/>
        <end position="395"/>
    </location>
</feature>
<dbReference type="FunFam" id="1.50.40.10:FF:000062">
    <property type="entry name" value="mitochondrial uncoupling protein 3"/>
    <property type="match status" value="1"/>
</dbReference>
<keyword evidence="8" id="KW-0496">Mitochondrion</keyword>
<dbReference type="GO" id="GO:0005743">
    <property type="term" value="C:mitochondrial inner membrane"/>
    <property type="evidence" value="ECO:0007669"/>
    <property type="project" value="UniProtKB-SubCell"/>
</dbReference>
<keyword evidence="4 10" id="KW-0812">Transmembrane</keyword>
<evidence type="ECO:0000256" key="7">
    <source>
        <dbReference type="ARBA" id="ARBA00022989"/>
    </source>
</evidence>
<evidence type="ECO:0000256" key="10">
    <source>
        <dbReference type="PROSITE-ProRule" id="PRU00282"/>
    </source>
</evidence>
<dbReference type="InterPro" id="IPR023395">
    <property type="entry name" value="MCP_dom_sf"/>
</dbReference>
<reference evidence="13" key="2">
    <citation type="submission" date="2012-12" db="EMBL/GenBank/DDBJ databases">
        <authorList>
            <consortium name="WormBase Consortium"/>
            <person name="Ghedin E."/>
            <person name="Paulini M."/>
        </authorList>
    </citation>
    <scope>NUCLEOTIDE SEQUENCE</scope>
    <source>
        <strain evidence="13">FR3</strain>
    </source>
</reference>
<evidence type="ECO:0000256" key="11">
    <source>
        <dbReference type="RuleBase" id="RU000488"/>
    </source>
</evidence>
<evidence type="ECO:0000256" key="3">
    <source>
        <dbReference type="ARBA" id="ARBA00022448"/>
    </source>
</evidence>
<dbReference type="AlphaFoldDB" id="A0A1I9GD41"/>
<evidence type="ECO:0000256" key="1">
    <source>
        <dbReference type="ARBA" id="ARBA00004448"/>
    </source>
</evidence>
<evidence type="ECO:0000256" key="2">
    <source>
        <dbReference type="ARBA" id="ARBA00006375"/>
    </source>
</evidence>
<dbReference type="PROSITE" id="PS50920">
    <property type="entry name" value="SOLCAR"/>
    <property type="match status" value="3"/>
</dbReference>
<organism evidence="13">
    <name type="scientific">Brugia malayi</name>
    <name type="common">Filarial nematode worm</name>
    <dbReference type="NCBI Taxonomy" id="6279"/>
    <lineage>
        <taxon>Eukaryota</taxon>
        <taxon>Metazoa</taxon>
        <taxon>Ecdysozoa</taxon>
        <taxon>Nematoda</taxon>
        <taxon>Chromadorea</taxon>
        <taxon>Rhabditida</taxon>
        <taxon>Spirurina</taxon>
        <taxon>Spiruromorpha</taxon>
        <taxon>Filarioidea</taxon>
        <taxon>Onchocercidae</taxon>
        <taxon>Brugia</taxon>
    </lineage>
</organism>
<keyword evidence="3 11" id="KW-0813">Transport</keyword>
<keyword evidence="7" id="KW-1133">Transmembrane helix</keyword>
<accession>A0A1I9GD41</accession>
<keyword evidence="12" id="KW-0732">Signal</keyword>
<comment type="similarity">
    <text evidence="2 11">Belongs to the mitochondrial carrier (TC 2.A.29) family.</text>
</comment>
<dbReference type="InterPro" id="IPR018108">
    <property type="entry name" value="MCP_transmembrane"/>
</dbReference>
<gene>
    <name evidence="13" type="primary">Bma-ucp-4</name>
    <name evidence="13" type="ORF">BM_Bm4863</name>
</gene>
<dbReference type="SUPFAM" id="SSF103506">
    <property type="entry name" value="Mitochondrial carrier"/>
    <property type="match status" value="1"/>
</dbReference>
<evidence type="ECO:0000256" key="8">
    <source>
        <dbReference type="ARBA" id="ARBA00023128"/>
    </source>
</evidence>
<feature type="repeat" description="Solcar" evidence="10">
    <location>
        <begin position="91"/>
        <end position="187"/>
    </location>
</feature>
<keyword evidence="6" id="KW-0999">Mitochondrion inner membrane</keyword>